<dbReference type="HOGENOM" id="CLU_2593008_0_0_1"/>
<reference evidence="2" key="1">
    <citation type="journal article" date="2011" name="Nat. Genet.">
        <title>The Arabidopsis lyrata genome sequence and the basis of rapid genome size change.</title>
        <authorList>
            <person name="Hu T.T."/>
            <person name="Pattyn P."/>
            <person name="Bakker E.G."/>
            <person name="Cao J."/>
            <person name="Cheng J.-F."/>
            <person name="Clark R.M."/>
            <person name="Fahlgren N."/>
            <person name="Fawcett J.A."/>
            <person name="Grimwood J."/>
            <person name="Gundlach H."/>
            <person name="Haberer G."/>
            <person name="Hollister J.D."/>
            <person name="Ossowski S."/>
            <person name="Ottilar R.P."/>
            <person name="Salamov A.A."/>
            <person name="Schneeberger K."/>
            <person name="Spannagl M."/>
            <person name="Wang X."/>
            <person name="Yang L."/>
            <person name="Nasrallah M.E."/>
            <person name="Bergelson J."/>
            <person name="Carrington J.C."/>
            <person name="Gaut B.S."/>
            <person name="Schmutz J."/>
            <person name="Mayer K.F.X."/>
            <person name="Van de Peer Y."/>
            <person name="Grigoriev I.V."/>
            <person name="Nordborg M."/>
            <person name="Weigel D."/>
            <person name="Guo Y.-L."/>
        </authorList>
    </citation>
    <scope>NUCLEOTIDE SEQUENCE [LARGE SCALE GENOMIC DNA]</scope>
    <source>
        <strain evidence="2">cv. MN47</strain>
    </source>
</reference>
<name>D7L0C0_ARALL</name>
<dbReference type="Proteomes" id="UP000008694">
    <property type="component" value="Unassembled WGS sequence"/>
</dbReference>
<accession>D7L0C0</accession>
<evidence type="ECO:0000313" key="2">
    <source>
        <dbReference type="Proteomes" id="UP000008694"/>
    </source>
</evidence>
<protein>
    <submittedName>
        <fullName evidence="1">Predicted protein</fullName>
    </submittedName>
</protein>
<dbReference type="Gramene" id="Al_scaffold_0003_236">
    <property type="protein sequence ID" value="Al_scaffold_0003_236"/>
    <property type="gene ID" value="Al_scaffold_0003_236"/>
</dbReference>
<dbReference type="EMBL" id="GL348715">
    <property type="protein sequence ID" value="EFH60610.1"/>
    <property type="molecule type" value="Genomic_DNA"/>
</dbReference>
<gene>
    <name evidence="1" type="ORF">ARALYDRAFT_671039</name>
</gene>
<evidence type="ECO:0000313" key="1">
    <source>
        <dbReference type="EMBL" id="EFH60610.1"/>
    </source>
</evidence>
<keyword evidence="2" id="KW-1185">Reference proteome</keyword>
<organism evidence="2">
    <name type="scientific">Arabidopsis lyrata subsp. lyrata</name>
    <name type="common">Lyre-leaved rock-cress</name>
    <dbReference type="NCBI Taxonomy" id="81972"/>
    <lineage>
        <taxon>Eukaryota</taxon>
        <taxon>Viridiplantae</taxon>
        <taxon>Streptophyta</taxon>
        <taxon>Embryophyta</taxon>
        <taxon>Tracheophyta</taxon>
        <taxon>Spermatophyta</taxon>
        <taxon>Magnoliopsida</taxon>
        <taxon>eudicotyledons</taxon>
        <taxon>Gunneridae</taxon>
        <taxon>Pentapetalae</taxon>
        <taxon>rosids</taxon>
        <taxon>malvids</taxon>
        <taxon>Brassicales</taxon>
        <taxon>Brassicaceae</taxon>
        <taxon>Camelineae</taxon>
        <taxon>Arabidopsis</taxon>
    </lineage>
</organism>
<sequence>MGSPHARNFSSPPGISNESSIVWWLIVRGIGASVGYITASELEKHNNELLRDCEEYLERTEKLWSDRVGRHNLMAGRKRQ</sequence>
<proteinExistence type="predicted"/>
<dbReference type="AlphaFoldDB" id="D7L0C0"/>